<reference evidence="2" key="1">
    <citation type="submission" date="2019-06" db="EMBL/GenBank/DDBJ databases">
        <authorList>
            <person name="Zheng W."/>
        </authorList>
    </citation>
    <scope>NUCLEOTIDE SEQUENCE</scope>
    <source>
        <strain evidence="2">QDHG01</strain>
    </source>
</reference>
<keyword evidence="3" id="KW-1185">Reference proteome</keyword>
<gene>
    <name evidence="2" type="ORF">FGO68_gene14410</name>
</gene>
<comment type="caution">
    <text evidence="2">The sequence shown here is derived from an EMBL/GenBank/DDBJ whole genome shotgun (WGS) entry which is preliminary data.</text>
</comment>
<dbReference type="EMBL" id="RRYP01011641">
    <property type="protein sequence ID" value="TNV77599.1"/>
    <property type="molecule type" value="Genomic_DNA"/>
</dbReference>
<feature type="region of interest" description="Disordered" evidence="1">
    <location>
        <begin position="96"/>
        <end position="121"/>
    </location>
</feature>
<sequence>MTQGNQSSSKTLYPFSEQGESVFPSLSYNFIPRKSQKNAQNKSFVADAKQHNKVTVASLIQNYPYGQLQDVVKQSQPRLLFQRLYPQASSNLFVRKSQSQNRKGQNYITPPQSRLSSAATSCTSASDDQEYQSVLEIQTPYETLNQFTVDIKLKDTSINRKTLCSKLDISQQNLVNAKQCSLNQYQQQCEAEDCFENESNYSEDDDQLQSSNLKSIYKQSKITQQFTFKHEEIVQTSQNNKRCISRPKVQLRTSCIRF</sequence>
<organism evidence="2 3">
    <name type="scientific">Halteria grandinella</name>
    <dbReference type="NCBI Taxonomy" id="5974"/>
    <lineage>
        <taxon>Eukaryota</taxon>
        <taxon>Sar</taxon>
        <taxon>Alveolata</taxon>
        <taxon>Ciliophora</taxon>
        <taxon>Intramacronucleata</taxon>
        <taxon>Spirotrichea</taxon>
        <taxon>Stichotrichia</taxon>
        <taxon>Sporadotrichida</taxon>
        <taxon>Halteriidae</taxon>
        <taxon>Halteria</taxon>
    </lineage>
</organism>
<accession>A0A8J8T0G0</accession>
<feature type="compositionally biased region" description="Polar residues" evidence="1">
    <location>
        <begin position="96"/>
        <end position="115"/>
    </location>
</feature>
<evidence type="ECO:0000313" key="2">
    <source>
        <dbReference type="EMBL" id="TNV77599.1"/>
    </source>
</evidence>
<dbReference type="AlphaFoldDB" id="A0A8J8T0G0"/>
<dbReference type="Proteomes" id="UP000785679">
    <property type="component" value="Unassembled WGS sequence"/>
</dbReference>
<evidence type="ECO:0000313" key="3">
    <source>
        <dbReference type="Proteomes" id="UP000785679"/>
    </source>
</evidence>
<protein>
    <submittedName>
        <fullName evidence="2">Uncharacterized protein</fullName>
    </submittedName>
</protein>
<proteinExistence type="predicted"/>
<name>A0A8J8T0G0_HALGN</name>
<evidence type="ECO:0000256" key="1">
    <source>
        <dbReference type="SAM" id="MobiDB-lite"/>
    </source>
</evidence>